<reference evidence="3 4" key="1">
    <citation type="journal article" date="2015" name="Sci. Rep.">
        <title>Chromosome-level genome map provides insights into diverse defense mechanisms in the medicinal fungus Ganoderma sinense.</title>
        <authorList>
            <person name="Zhu Y."/>
            <person name="Xu J."/>
            <person name="Sun C."/>
            <person name="Zhou S."/>
            <person name="Xu H."/>
            <person name="Nelson D.R."/>
            <person name="Qian J."/>
            <person name="Song J."/>
            <person name="Luo H."/>
            <person name="Xiang L."/>
            <person name="Li Y."/>
            <person name="Xu Z."/>
            <person name="Ji A."/>
            <person name="Wang L."/>
            <person name="Lu S."/>
            <person name="Hayward A."/>
            <person name="Sun W."/>
            <person name="Li X."/>
            <person name="Schwartz D.C."/>
            <person name="Wang Y."/>
            <person name="Chen S."/>
        </authorList>
    </citation>
    <scope>NUCLEOTIDE SEQUENCE [LARGE SCALE GENOMIC DNA]</scope>
    <source>
        <strain evidence="3 4">ZZ0214-1</strain>
    </source>
</reference>
<dbReference type="InterPro" id="IPR036005">
    <property type="entry name" value="Creatinase/aminopeptidase-like"/>
</dbReference>
<dbReference type="Gene3D" id="3.90.230.10">
    <property type="entry name" value="Creatinase/methionine aminopeptidase superfamily"/>
    <property type="match status" value="1"/>
</dbReference>
<dbReference type="EMBL" id="AYKW01000001">
    <property type="protein sequence ID" value="PIL37329.1"/>
    <property type="molecule type" value="Genomic_DNA"/>
</dbReference>
<comment type="caution">
    <text evidence="3">The sequence shown here is derived from an EMBL/GenBank/DDBJ whole genome shotgun (WGS) entry which is preliminary data.</text>
</comment>
<dbReference type="Pfam" id="PF00557">
    <property type="entry name" value="Peptidase_M24"/>
    <property type="match status" value="1"/>
</dbReference>
<evidence type="ECO:0000313" key="4">
    <source>
        <dbReference type="Proteomes" id="UP000230002"/>
    </source>
</evidence>
<dbReference type="STRING" id="1077348.A0A2G8SU76"/>
<feature type="chain" id="PRO_5013788967" description="Peptidase M24 domain-containing protein" evidence="1">
    <location>
        <begin position="21"/>
        <end position="459"/>
    </location>
</feature>
<dbReference type="OrthoDB" id="3632757at2759"/>
<proteinExistence type="predicted"/>
<evidence type="ECO:0000313" key="3">
    <source>
        <dbReference type="EMBL" id="PIL37329.1"/>
    </source>
</evidence>
<feature type="signal peptide" evidence="1">
    <location>
        <begin position="1"/>
        <end position="20"/>
    </location>
</feature>
<dbReference type="AlphaFoldDB" id="A0A2G8SU76"/>
<dbReference type="SUPFAM" id="SSF55920">
    <property type="entry name" value="Creatinase/aminopeptidase"/>
    <property type="match status" value="1"/>
</dbReference>
<evidence type="ECO:0000259" key="2">
    <source>
        <dbReference type="Pfam" id="PF00557"/>
    </source>
</evidence>
<sequence>MFHVFPFLQIATVFLGVVHAQIHPSAPARYVTLPSLRDQAAIVDNWRDERLENIPVLLNKYSVDAWLICQRENAEDTLWWSVKGATEYAPHRRTVLLFHTNTSSLAGQPNPMRWVDNTGDVWAELTSIFKTYKARRIALNTDKEVAFGGGLHVGEYEALAEELGERWLDLREVNEPMLAVEYIAARVPGQLPYYRDLQETTWALIGEGFSEKVIAPGITTTEVTDFLAPVMDVEWWLREKMLLLNVTTWNHPRVSVITPDSFPGWAGTKNVIQEGDLLHVDFGITAMGLNTDVQHMAYVLRTSENETDALPGLKVGMQKANRMQNIVLENMQAGKTGNQVLKECLDQMAAEGIQGQIYSHPIGDWGHAPGAVLGFTNLPTFVPILGELPILRNTYYSIELYAYHFVEERNETLRFRVEENAFWNATTEKWQFVYGRQEQFHLVNATRRAETRPLFVVQP</sequence>
<keyword evidence="1" id="KW-0732">Signal</keyword>
<gene>
    <name evidence="3" type="ORF">GSI_01022</name>
</gene>
<feature type="domain" description="Peptidase M24" evidence="2">
    <location>
        <begin position="213"/>
        <end position="370"/>
    </location>
</feature>
<name>A0A2G8SU76_9APHY</name>
<keyword evidence="4" id="KW-1185">Reference proteome</keyword>
<organism evidence="3 4">
    <name type="scientific">Ganoderma sinense ZZ0214-1</name>
    <dbReference type="NCBI Taxonomy" id="1077348"/>
    <lineage>
        <taxon>Eukaryota</taxon>
        <taxon>Fungi</taxon>
        <taxon>Dikarya</taxon>
        <taxon>Basidiomycota</taxon>
        <taxon>Agaricomycotina</taxon>
        <taxon>Agaricomycetes</taxon>
        <taxon>Polyporales</taxon>
        <taxon>Polyporaceae</taxon>
        <taxon>Ganoderma</taxon>
    </lineage>
</organism>
<accession>A0A2G8SU76</accession>
<evidence type="ECO:0000256" key="1">
    <source>
        <dbReference type="SAM" id="SignalP"/>
    </source>
</evidence>
<dbReference type="InterPro" id="IPR000994">
    <property type="entry name" value="Pept_M24"/>
</dbReference>
<dbReference type="Proteomes" id="UP000230002">
    <property type="component" value="Unassembled WGS sequence"/>
</dbReference>
<protein>
    <recommendedName>
        <fullName evidence="2">Peptidase M24 domain-containing protein</fullName>
    </recommendedName>
</protein>